<accession>A0ABR0ESR2</accession>
<comment type="caution">
    <text evidence="1">The sequence shown here is derived from an EMBL/GenBank/DDBJ whole genome shotgun (WGS) entry which is preliminary data.</text>
</comment>
<protein>
    <submittedName>
        <fullName evidence="1">Uncharacterized protein</fullName>
    </submittedName>
</protein>
<organism evidence="1 2">
    <name type="scientific">Zasmidium cellare</name>
    <name type="common">Wine cellar mold</name>
    <name type="synonym">Racodium cellare</name>
    <dbReference type="NCBI Taxonomy" id="395010"/>
    <lineage>
        <taxon>Eukaryota</taxon>
        <taxon>Fungi</taxon>
        <taxon>Dikarya</taxon>
        <taxon>Ascomycota</taxon>
        <taxon>Pezizomycotina</taxon>
        <taxon>Dothideomycetes</taxon>
        <taxon>Dothideomycetidae</taxon>
        <taxon>Mycosphaerellales</taxon>
        <taxon>Mycosphaerellaceae</taxon>
        <taxon>Zasmidium</taxon>
    </lineage>
</organism>
<gene>
    <name evidence="1" type="ORF">PRZ48_005144</name>
</gene>
<evidence type="ECO:0000313" key="1">
    <source>
        <dbReference type="EMBL" id="KAK4504228.1"/>
    </source>
</evidence>
<name>A0ABR0ESR2_ZASCE</name>
<evidence type="ECO:0000313" key="2">
    <source>
        <dbReference type="Proteomes" id="UP001305779"/>
    </source>
</evidence>
<sequence>MSSPAANKATILRLLANITSFPIVQEIVAPKATYVSLNFSNLELQAIEPWRGTHENVSRAWRTETFDVITTFCIPLSGC</sequence>
<dbReference type="Proteomes" id="UP001305779">
    <property type="component" value="Unassembled WGS sequence"/>
</dbReference>
<dbReference type="EMBL" id="JAXOVC010000003">
    <property type="protein sequence ID" value="KAK4504228.1"/>
    <property type="molecule type" value="Genomic_DNA"/>
</dbReference>
<proteinExistence type="predicted"/>
<keyword evidence="2" id="KW-1185">Reference proteome</keyword>
<reference evidence="1 2" key="1">
    <citation type="journal article" date="2023" name="G3 (Bethesda)">
        <title>A chromosome-level genome assembly of Zasmidium syzygii isolated from banana leaves.</title>
        <authorList>
            <person name="van Westerhoven A.C."/>
            <person name="Mehrabi R."/>
            <person name="Talebi R."/>
            <person name="Steentjes M.B.F."/>
            <person name="Corcolon B."/>
            <person name="Chong P.A."/>
            <person name="Kema G.H.J."/>
            <person name="Seidl M.F."/>
        </authorList>
    </citation>
    <scope>NUCLEOTIDE SEQUENCE [LARGE SCALE GENOMIC DNA]</scope>
    <source>
        <strain evidence="1 2">P124</strain>
    </source>
</reference>